<accession>A0A2W2B9Z0</accession>
<dbReference type="Proteomes" id="UP000248795">
    <property type="component" value="Unassembled WGS sequence"/>
</dbReference>
<reference evidence="12" key="1">
    <citation type="submission" date="2018-06" db="EMBL/GenBank/DDBJ databases">
        <title>Aestuariibacter litoralis strain KCTC 52945T.</title>
        <authorList>
            <person name="Li X."/>
            <person name="Salam N."/>
            <person name="Li J.-L."/>
            <person name="Chen Y.-M."/>
            <person name="Yang Z.-W."/>
            <person name="Zhang L.-Y."/>
            <person name="Han M.-X."/>
            <person name="Xiao M."/>
            <person name="Li W.-J."/>
        </authorList>
    </citation>
    <scope>NUCLEOTIDE SEQUENCE [LARGE SCALE GENOMIC DNA]</scope>
    <source>
        <strain evidence="12">KCTC 52945</strain>
    </source>
</reference>
<keyword evidence="4" id="KW-0808">Transferase</keyword>
<dbReference type="InterPro" id="IPR005490">
    <property type="entry name" value="LD_TPept_cat_dom"/>
</dbReference>
<protein>
    <submittedName>
        <fullName evidence="11">L,D-transpeptidase</fullName>
    </submittedName>
</protein>
<dbReference type="GO" id="GO:0016757">
    <property type="term" value="F:glycosyltransferase activity"/>
    <property type="evidence" value="ECO:0007669"/>
    <property type="project" value="UniProtKB-KW"/>
</dbReference>
<evidence type="ECO:0000256" key="5">
    <source>
        <dbReference type="ARBA" id="ARBA00022801"/>
    </source>
</evidence>
<dbReference type="AlphaFoldDB" id="A0A2W2B9Z0"/>
<dbReference type="GO" id="GO:0018104">
    <property type="term" value="P:peptidoglycan-protein cross-linking"/>
    <property type="evidence" value="ECO:0007669"/>
    <property type="project" value="TreeGrafter"/>
</dbReference>
<evidence type="ECO:0000256" key="6">
    <source>
        <dbReference type="ARBA" id="ARBA00022960"/>
    </source>
</evidence>
<dbReference type="UniPathway" id="UPA00219"/>
<dbReference type="GO" id="GO:0071555">
    <property type="term" value="P:cell wall organization"/>
    <property type="evidence" value="ECO:0007669"/>
    <property type="project" value="UniProtKB-UniRule"/>
</dbReference>
<comment type="caution">
    <text evidence="11">The sequence shown here is derived from an EMBL/GenBank/DDBJ whole genome shotgun (WGS) entry which is preliminary data.</text>
</comment>
<dbReference type="CDD" id="cd16913">
    <property type="entry name" value="YkuD_like"/>
    <property type="match status" value="1"/>
</dbReference>
<keyword evidence="6 9" id="KW-0133">Cell shape</keyword>
<dbReference type="GO" id="GO:0071972">
    <property type="term" value="F:peptidoglycan L,D-transpeptidase activity"/>
    <property type="evidence" value="ECO:0007669"/>
    <property type="project" value="TreeGrafter"/>
</dbReference>
<evidence type="ECO:0000313" key="12">
    <source>
        <dbReference type="Proteomes" id="UP000248795"/>
    </source>
</evidence>
<evidence type="ECO:0000313" key="11">
    <source>
        <dbReference type="EMBL" id="PZF77094.1"/>
    </source>
</evidence>
<keyword evidence="12" id="KW-1185">Reference proteome</keyword>
<dbReference type="PANTHER" id="PTHR30582:SF24">
    <property type="entry name" value="L,D-TRANSPEPTIDASE ERFK_SRFK-RELATED"/>
    <property type="match status" value="1"/>
</dbReference>
<feature type="domain" description="L,D-TPase catalytic" evidence="10">
    <location>
        <begin position="49"/>
        <end position="185"/>
    </location>
</feature>
<dbReference type="EMBL" id="QKVK01000004">
    <property type="protein sequence ID" value="PZF77094.1"/>
    <property type="molecule type" value="Genomic_DNA"/>
</dbReference>
<evidence type="ECO:0000256" key="1">
    <source>
        <dbReference type="ARBA" id="ARBA00004752"/>
    </source>
</evidence>
<evidence type="ECO:0000256" key="8">
    <source>
        <dbReference type="ARBA" id="ARBA00023316"/>
    </source>
</evidence>
<dbReference type="Pfam" id="PF03734">
    <property type="entry name" value="YkuD"/>
    <property type="match status" value="1"/>
</dbReference>
<evidence type="ECO:0000256" key="9">
    <source>
        <dbReference type="PROSITE-ProRule" id="PRU01373"/>
    </source>
</evidence>
<comment type="similarity">
    <text evidence="2">Belongs to the YkuD family.</text>
</comment>
<dbReference type="FunFam" id="2.40.440.10:FF:000002">
    <property type="entry name" value="L,D-transpeptidase ErfK/SrfK"/>
    <property type="match status" value="1"/>
</dbReference>
<dbReference type="Gene3D" id="2.40.440.10">
    <property type="entry name" value="L,D-transpeptidase catalytic domain-like"/>
    <property type="match status" value="1"/>
</dbReference>
<keyword evidence="7 9" id="KW-0573">Peptidoglycan synthesis</keyword>
<evidence type="ECO:0000256" key="7">
    <source>
        <dbReference type="ARBA" id="ARBA00022984"/>
    </source>
</evidence>
<keyword evidence="8 9" id="KW-0961">Cell wall biogenesis/degradation</keyword>
<dbReference type="PANTHER" id="PTHR30582">
    <property type="entry name" value="L,D-TRANSPEPTIDASE"/>
    <property type="match status" value="1"/>
</dbReference>
<proteinExistence type="inferred from homology"/>
<dbReference type="GO" id="GO:0005576">
    <property type="term" value="C:extracellular region"/>
    <property type="evidence" value="ECO:0007669"/>
    <property type="project" value="TreeGrafter"/>
</dbReference>
<dbReference type="SUPFAM" id="SSF141523">
    <property type="entry name" value="L,D-transpeptidase catalytic domain-like"/>
    <property type="match status" value="1"/>
</dbReference>
<comment type="pathway">
    <text evidence="1 9">Cell wall biogenesis; peptidoglycan biosynthesis.</text>
</comment>
<dbReference type="GO" id="GO:0008360">
    <property type="term" value="P:regulation of cell shape"/>
    <property type="evidence" value="ECO:0007669"/>
    <property type="project" value="UniProtKB-UniRule"/>
</dbReference>
<evidence type="ECO:0000259" key="10">
    <source>
        <dbReference type="PROSITE" id="PS52029"/>
    </source>
</evidence>
<sequence>MDLGPAARDADLLPPPESEIDYPITPAAVALPDAFQPQTVGVPDIAPAHSIIVDPLQHFLYHVGDDGTARRYGVGVGREGFAWSGRAVIGMKRRWPRWVPPRDMVQRDAKARKWANGQPGGPDNPLGARALYLYQDGQDTLYRIHGTNQPDSIGKSASSGCIRMLNEHVAELYDRVEVGTPVLVLADAPVVVQASG</sequence>
<feature type="active site" description="Proton donor/acceptor" evidence="9">
    <location>
        <position position="145"/>
    </location>
</feature>
<dbReference type="InterPro" id="IPR038063">
    <property type="entry name" value="Transpep_catalytic_dom"/>
</dbReference>
<dbReference type="PROSITE" id="PS52029">
    <property type="entry name" value="LD_TPASE"/>
    <property type="match status" value="1"/>
</dbReference>
<evidence type="ECO:0000256" key="3">
    <source>
        <dbReference type="ARBA" id="ARBA00022676"/>
    </source>
</evidence>
<evidence type="ECO:0000256" key="2">
    <source>
        <dbReference type="ARBA" id="ARBA00005992"/>
    </source>
</evidence>
<name>A0A2W2B9Z0_9HYPH</name>
<feature type="active site" description="Nucleophile" evidence="9">
    <location>
        <position position="161"/>
    </location>
</feature>
<dbReference type="InterPro" id="IPR050979">
    <property type="entry name" value="LD-transpeptidase"/>
</dbReference>
<keyword evidence="5" id="KW-0378">Hydrolase</keyword>
<gene>
    <name evidence="11" type="ORF">DK847_10710</name>
</gene>
<evidence type="ECO:0000256" key="4">
    <source>
        <dbReference type="ARBA" id="ARBA00022679"/>
    </source>
</evidence>
<keyword evidence="3" id="KW-0328">Glycosyltransferase</keyword>
<organism evidence="11 12">
    <name type="scientific">Aestuariivirga litoralis</name>
    <dbReference type="NCBI Taxonomy" id="2650924"/>
    <lineage>
        <taxon>Bacteria</taxon>
        <taxon>Pseudomonadati</taxon>
        <taxon>Pseudomonadota</taxon>
        <taxon>Alphaproteobacteria</taxon>
        <taxon>Hyphomicrobiales</taxon>
        <taxon>Aestuariivirgaceae</taxon>
        <taxon>Aestuariivirga</taxon>
    </lineage>
</organism>